<keyword evidence="3" id="KW-1185">Reference proteome</keyword>
<protein>
    <submittedName>
        <fullName evidence="2">Flp family type IVb pilin</fullName>
    </submittedName>
</protein>
<evidence type="ECO:0000256" key="1">
    <source>
        <dbReference type="SAM" id="Phobius"/>
    </source>
</evidence>
<keyword evidence="1" id="KW-0472">Membrane</keyword>
<proteinExistence type="predicted"/>
<sequence>MLAYARILLQARLAVRHERGVSAVDYGLLVTGIAAVVVLVAVAFGGDILDALTDG</sequence>
<dbReference type="RefSeq" id="WP_140010106.1">
    <property type="nucleotide sequence ID" value="NZ_JBHMDG010000021.1"/>
</dbReference>
<dbReference type="Proteomes" id="UP001589750">
    <property type="component" value="Unassembled WGS sequence"/>
</dbReference>
<keyword evidence="1" id="KW-0812">Transmembrane</keyword>
<organism evidence="2 3">
    <name type="scientific">Nocardioides plantarum</name>
    <dbReference type="NCBI Taxonomy" id="29299"/>
    <lineage>
        <taxon>Bacteria</taxon>
        <taxon>Bacillati</taxon>
        <taxon>Actinomycetota</taxon>
        <taxon>Actinomycetes</taxon>
        <taxon>Propionibacteriales</taxon>
        <taxon>Nocardioidaceae</taxon>
        <taxon>Nocardioides</taxon>
    </lineage>
</organism>
<evidence type="ECO:0000313" key="2">
    <source>
        <dbReference type="EMBL" id="MFB9314440.1"/>
    </source>
</evidence>
<reference evidence="2 3" key="1">
    <citation type="submission" date="2024-09" db="EMBL/GenBank/DDBJ databases">
        <authorList>
            <person name="Sun Q."/>
            <person name="Mori K."/>
        </authorList>
    </citation>
    <scope>NUCLEOTIDE SEQUENCE [LARGE SCALE GENOMIC DNA]</scope>
    <source>
        <strain evidence="2 3">JCM 9626</strain>
    </source>
</reference>
<feature type="transmembrane region" description="Helical" evidence="1">
    <location>
        <begin position="21"/>
        <end position="44"/>
    </location>
</feature>
<comment type="caution">
    <text evidence="2">The sequence shown here is derived from an EMBL/GenBank/DDBJ whole genome shotgun (WGS) entry which is preliminary data.</text>
</comment>
<gene>
    <name evidence="2" type="ORF">ACFFRI_15395</name>
</gene>
<evidence type="ECO:0000313" key="3">
    <source>
        <dbReference type="Proteomes" id="UP001589750"/>
    </source>
</evidence>
<keyword evidence="1" id="KW-1133">Transmembrane helix</keyword>
<dbReference type="EMBL" id="JBHMDG010000021">
    <property type="protein sequence ID" value="MFB9314440.1"/>
    <property type="molecule type" value="Genomic_DNA"/>
</dbReference>
<name>A0ABV5KCL2_9ACTN</name>
<accession>A0ABV5KCL2</accession>